<reference evidence="8 9" key="1">
    <citation type="submission" date="2016-10" db="EMBL/GenBank/DDBJ databases">
        <authorList>
            <person name="Varghese N."/>
            <person name="Submissions S."/>
        </authorList>
    </citation>
    <scope>NUCLEOTIDE SEQUENCE [LARGE SCALE GENOMIC DNA]</scope>
    <source>
        <strain evidence="8 9">YR512</strain>
    </source>
</reference>
<dbReference type="Pfam" id="PF22470">
    <property type="entry name" value="Histone_HNS_N"/>
    <property type="match status" value="1"/>
</dbReference>
<name>A0A1I3YNT4_9GAMM</name>
<feature type="domain" description="DNA-binding protein H-NS-like C-terminal" evidence="7">
    <location>
        <begin position="86"/>
        <end position="132"/>
    </location>
</feature>
<dbReference type="PANTHER" id="PTHR38097">
    <property type="match status" value="1"/>
</dbReference>
<dbReference type="InterPro" id="IPR001801">
    <property type="entry name" value="Histone_HNS"/>
</dbReference>
<accession>A0A1I3YNT4</accession>
<sequence>MSDALKSLNNIRSLRAQAREFQLADLEEMLEKFKVVVSERLEEIQASEAAVREKEEKLAKYRELMLQDGIDPNELLGSFASAGKIVTKRAPRPAKYKYSENGQEKLWTGQGRTPAVIKVAIDGGKSLDDFLI</sequence>
<dbReference type="PANTHER" id="PTHR38097:SF2">
    <property type="entry name" value="DNA-BINDING PROTEIN STPA"/>
    <property type="match status" value="1"/>
</dbReference>
<proteinExistence type="inferred from homology"/>
<dbReference type="InterPro" id="IPR027444">
    <property type="entry name" value="H-NS_C_dom"/>
</dbReference>
<keyword evidence="9" id="KW-1185">Reference proteome</keyword>
<dbReference type="PIRSF" id="PIRSF002096">
    <property type="entry name" value="HnS"/>
    <property type="match status" value="1"/>
</dbReference>
<keyword evidence="4 5" id="KW-0238">DNA-binding</keyword>
<protein>
    <recommendedName>
        <fullName evidence="5">DNA-binding protein</fullName>
    </recommendedName>
</protein>
<organism evidence="8 9">
    <name type="scientific">Candidatus Pantoea symbiotica</name>
    <dbReference type="NCBI Taxonomy" id="1884370"/>
    <lineage>
        <taxon>Bacteria</taxon>
        <taxon>Pseudomonadati</taxon>
        <taxon>Pseudomonadota</taxon>
        <taxon>Gammaproteobacteria</taxon>
        <taxon>Enterobacterales</taxon>
        <taxon>Erwiniaceae</taxon>
        <taxon>Pantoea</taxon>
    </lineage>
</organism>
<evidence type="ECO:0000256" key="3">
    <source>
        <dbReference type="ARBA" id="ARBA00022490"/>
    </source>
</evidence>
<dbReference type="InterPro" id="IPR027454">
    <property type="entry name" value="Histone_HNS_N"/>
</dbReference>
<evidence type="ECO:0000313" key="9">
    <source>
        <dbReference type="Proteomes" id="UP000198841"/>
    </source>
</evidence>
<evidence type="ECO:0000256" key="1">
    <source>
        <dbReference type="ARBA" id="ARBA00004453"/>
    </source>
</evidence>
<evidence type="ECO:0000259" key="7">
    <source>
        <dbReference type="SMART" id="SM00528"/>
    </source>
</evidence>
<dbReference type="SMART" id="SM00528">
    <property type="entry name" value="HNS"/>
    <property type="match status" value="1"/>
</dbReference>
<evidence type="ECO:0000313" key="8">
    <source>
        <dbReference type="EMBL" id="SFK33482.1"/>
    </source>
</evidence>
<comment type="caution">
    <text evidence="8">The sequence shown here is derived from an EMBL/GenBank/DDBJ whole genome shotgun (WGS) entry which is preliminary data.</text>
</comment>
<gene>
    <name evidence="8" type="ORF">SAMN05518863_106155</name>
</gene>
<evidence type="ECO:0000256" key="4">
    <source>
        <dbReference type="ARBA" id="ARBA00023125"/>
    </source>
</evidence>
<comment type="similarity">
    <text evidence="2 5">Belongs to the histone-like protein H-NS family.</text>
</comment>
<keyword evidence="6" id="KW-0175">Coiled coil</keyword>
<dbReference type="Gene3D" id="4.10.430.10">
    <property type="entry name" value="Histone-like protein H-NS, C-terminal domain"/>
    <property type="match status" value="1"/>
</dbReference>
<evidence type="ECO:0000256" key="2">
    <source>
        <dbReference type="ARBA" id="ARBA00010610"/>
    </source>
</evidence>
<dbReference type="SUPFAM" id="SSF81273">
    <property type="entry name" value="H-NS histone-like proteins"/>
    <property type="match status" value="2"/>
</dbReference>
<comment type="subcellular location">
    <subcellularLocation>
        <location evidence="1">Cytoplasm</location>
        <location evidence="1">Nucleoid</location>
    </subcellularLocation>
</comment>
<dbReference type="EMBL" id="FOSD01000006">
    <property type="protein sequence ID" value="SFK33482.1"/>
    <property type="molecule type" value="Genomic_DNA"/>
</dbReference>
<keyword evidence="3" id="KW-0963">Cytoplasm</keyword>
<feature type="coiled-coil region" evidence="6">
    <location>
        <begin position="37"/>
        <end position="64"/>
    </location>
</feature>
<evidence type="ECO:0000256" key="6">
    <source>
        <dbReference type="SAM" id="Coils"/>
    </source>
</evidence>
<dbReference type="Gene3D" id="1.10.287.1050">
    <property type="entry name" value="H-NS histone-like proteins"/>
    <property type="match status" value="1"/>
</dbReference>
<dbReference type="Pfam" id="PF00816">
    <property type="entry name" value="Histone_HNS"/>
    <property type="match status" value="1"/>
</dbReference>
<dbReference type="RefSeq" id="WP_091003891.1">
    <property type="nucleotide sequence ID" value="NZ_FOSD01000006.1"/>
</dbReference>
<dbReference type="Proteomes" id="UP000198841">
    <property type="component" value="Unassembled WGS sequence"/>
</dbReference>
<dbReference type="InterPro" id="IPR037150">
    <property type="entry name" value="H-NS_C_dom_sf"/>
</dbReference>
<evidence type="ECO:0000256" key="5">
    <source>
        <dbReference type="PIRNR" id="PIRNR002096"/>
    </source>
</evidence>
<dbReference type="InterPro" id="IPR054180">
    <property type="entry name" value="H-NS-like_N"/>
</dbReference>